<feature type="compositionally biased region" description="Polar residues" evidence="1">
    <location>
        <begin position="521"/>
        <end position="537"/>
    </location>
</feature>
<reference evidence="2" key="1">
    <citation type="submission" date="2022-01" db="EMBL/GenBank/DDBJ databases">
        <authorList>
            <person name="Braso-Vives M."/>
        </authorList>
    </citation>
    <scope>NUCLEOTIDE SEQUENCE</scope>
</reference>
<organism evidence="2 3">
    <name type="scientific">Branchiostoma lanceolatum</name>
    <name type="common">Common lancelet</name>
    <name type="synonym">Amphioxus lanceolatum</name>
    <dbReference type="NCBI Taxonomy" id="7740"/>
    <lineage>
        <taxon>Eukaryota</taxon>
        <taxon>Metazoa</taxon>
        <taxon>Chordata</taxon>
        <taxon>Cephalochordata</taxon>
        <taxon>Leptocardii</taxon>
        <taxon>Amphioxiformes</taxon>
        <taxon>Branchiostomatidae</taxon>
        <taxon>Branchiostoma</taxon>
    </lineage>
</organism>
<dbReference type="AlphaFoldDB" id="A0A8K0EUU4"/>
<evidence type="ECO:0000313" key="2">
    <source>
        <dbReference type="EMBL" id="CAH1266881.1"/>
    </source>
</evidence>
<dbReference type="PANTHER" id="PTHR33332">
    <property type="entry name" value="REVERSE TRANSCRIPTASE DOMAIN-CONTAINING PROTEIN"/>
    <property type="match status" value="1"/>
</dbReference>
<gene>
    <name evidence="2" type="primary">Hypp3612</name>
    <name evidence="2" type="ORF">BLAG_LOCUS20397</name>
</gene>
<dbReference type="Proteomes" id="UP000838412">
    <property type="component" value="Chromosome 6"/>
</dbReference>
<evidence type="ECO:0000313" key="3">
    <source>
        <dbReference type="Proteomes" id="UP000838412"/>
    </source>
</evidence>
<dbReference type="InterPro" id="IPR036875">
    <property type="entry name" value="Znf_CCHC_sf"/>
</dbReference>
<feature type="region of interest" description="Disordered" evidence="1">
    <location>
        <begin position="521"/>
        <end position="623"/>
    </location>
</feature>
<dbReference type="SUPFAM" id="SSF57756">
    <property type="entry name" value="Retrovirus zinc finger-like domains"/>
    <property type="match status" value="1"/>
</dbReference>
<dbReference type="OrthoDB" id="7490362at2759"/>
<evidence type="ECO:0000256" key="1">
    <source>
        <dbReference type="SAM" id="MobiDB-lite"/>
    </source>
</evidence>
<dbReference type="GO" id="GO:0008270">
    <property type="term" value="F:zinc ion binding"/>
    <property type="evidence" value="ECO:0007669"/>
    <property type="project" value="InterPro"/>
</dbReference>
<feature type="compositionally biased region" description="Polar residues" evidence="1">
    <location>
        <begin position="583"/>
        <end position="596"/>
    </location>
</feature>
<dbReference type="EMBL" id="OV696691">
    <property type="protein sequence ID" value="CAH1266881.1"/>
    <property type="molecule type" value="Genomic_DNA"/>
</dbReference>
<sequence length="707" mass="78468">MGPLVFLAMINDAKPVTENSYWKYVDDYNLGEVRKVSIPTSLQSDLDNLDNWAAENRMLLNPKKCKAMHFSFVRTALQPPVLTLAGQTLDITTKTRLLGLHIRSDLKWDDQVETMVSKSSKRLVIISRLRRSGAPVADLITIYCGYIRPLLEYAVPCWGSALTQRQSASLERVQRRACRMIMGRQFTTYGEALQHLDLQRLSTRRQQLCIDFAVKAERSARFSKWLPLTRANKEVDGLRVLGEQTRLKTVLLEKPEPAQNPRIVKTARQSLSKMAARGPPSHSKKHDQAERVEPLFVQVSDICISTGDESPGCLEICLAAEDVSGPVTILGAQPQGRGKTHWRLYPRTNQDRLALIQAGAITLRGQEASLLQKNPFVVRPGATTTRVIVSNVPLSYDNEEISKTLSARGYKMMSRVIDERARNKEGKLTRFLTGRRFMYIEKPSTPLPPKISVGAFVAEFYHREQKEASRSRAQKCSNCLQEGHHRSTCENEVICHQCKKPGHKKGDPACVLEDQEVTITSVPDETLTNHTSNNSNAEAGMEPGQESDTGDEASDVEETNGEPILDNPEGRTGTRQPKGRAYSTRSRTHSNVNSQKHTGEDKGNNDSENNTPDVHGDGQRDSTQPSIELWLKEQRKAKGKQNAKGSMAYGLWAILPALFSKAAAAAVGMVTVKAAPMGAKACTYTSPDDTSIDKGYKVYLGNCAACH</sequence>
<name>A0A8K0EUU4_BRALA</name>
<dbReference type="GO" id="GO:0003676">
    <property type="term" value="F:nucleic acid binding"/>
    <property type="evidence" value="ECO:0007669"/>
    <property type="project" value="InterPro"/>
</dbReference>
<dbReference type="Gene3D" id="4.10.60.10">
    <property type="entry name" value="Zinc finger, CCHC-type"/>
    <property type="match status" value="1"/>
</dbReference>
<protein>
    <submittedName>
        <fullName evidence="2">Hypp3612 protein</fullName>
    </submittedName>
</protein>
<proteinExistence type="predicted"/>
<accession>A0A8K0EUU4</accession>
<keyword evidence="3" id="KW-1185">Reference proteome</keyword>
<feature type="compositionally biased region" description="Acidic residues" evidence="1">
    <location>
        <begin position="548"/>
        <end position="560"/>
    </location>
</feature>